<dbReference type="RefSeq" id="WP_301134469.1">
    <property type="nucleotide sequence ID" value="NZ_JAUHPW010000008.1"/>
</dbReference>
<proteinExistence type="inferred from homology"/>
<dbReference type="GO" id="GO:0016787">
    <property type="term" value="F:hydrolase activity"/>
    <property type="evidence" value="ECO:0007669"/>
    <property type="project" value="UniProtKB-KW"/>
</dbReference>
<dbReference type="Proteomes" id="UP001172728">
    <property type="component" value="Unassembled WGS sequence"/>
</dbReference>
<evidence type="ECO:0000313" key="3">
    <source>
        <dbReference type="EMBL" id="MDN4476321.1"/>
    </source>
</evidence>
<dbReference type="Pfam" id="PF01738">
    <property type="entry name" value="DLH"/>
    <property type="match status" value="1"/>
</dbReference>
<dbReference type="InterPro" id="IPR029058">
    <property type="entry name" value="AB_hydrolase_fold"/>
</dbReference>
<protein>
    <submittedName>
        <fullName evidence="3">Dienelactone hydrolase family protein</fullName>
    </submittedName>
</protein>
<keyword evidence="3" id="KW-0378">Hydrolase</keyword>
<sequence>MAPLVTRDIDYTHDGTLMRGLLVAPEGAVARPGIVLFHDAFGLSEDTIAIAERLAGLGLSVFAADVWGDRLTPTEESEIGPLIGGMAGDRTRWLGRVAAAHETAAAQPEIDRSTLISMGHCFGASSALEHLRTGGDVRAVVAIHAGLDLLAPGWEAAHFGSRVLVCTGSEDPMATAEMRAALQDGLDSAGIDWELDLYSGTRHAFTNPKSAHSPMPDVVAYHPRSAARAWIATERFLGELIADLAPAPA</sequence>
<gene>
    <name evidence="3" type="ORF">QQX09_10685</name>
</gene>
<keyword evidence="4" id="KW-1185">Reference proteome</keyword>
<dbReference type="InterPro" id="IPR050261">
    <property type="entry name" value="FrsA_esterase"/>
</dbReference>
<organism evidence="3 4">
    <name type="scientific">Demequina litoralis</name>
    <dbReference type="NCBI Taxonomy" id="3051660"/>
    <lineage>
        <taxon>Bacteria</taxon>
        <taxon>Bacillati</taxon>
        <taxon>Actinomycetota</taxon>
        <taxon>Actinomycetes</taxon>
        <taxon>Micrococcales</taxon>
        <taxon>Demequinaceae</taxon>
        <taxon>Demequina</taxon>
    </lineage>
</organism>
<dbReference type="EMBL" id="JAUHPW010000008">
    <property type="protein sequence ID" value="MDN4476321.1"/>
    <property type="molecule type" value="Genomic_DNA"/>
</dbReference>
<evidence type="ECO:0000259" key="2">
    <source>
        <dbReference type="Pfam" id="PF01738"/>
    </source>
</evidence>
<name>A0ABT8GAZ7_9MICO</name>
<evidence type="ECO:0000256" key="1">
    <source>
        <dbReference type="ARBA" id="ARBA00008645"/>
    </source>
</evidence>
<accession>A0ABT8GAZ7</accession>
<dbReference type="Gene3D" id="3.40.50.1820">
    <property type="entry name" value="alpha/beta hydrolase"/>
    <property type="match status" value="1"/>
</dbReference>
<dbReference type="InterPro" id="IPR002925">
    <property type="entry name" value="Dienelactn_hydro"/>
</dbReference>
<dbReference type="SUPFAM" id="SSF53474">
    <property type="entry name" value="alpha/beta-Hydrolases"/>
    <property type="match status" value="1"/>
</dbReference>
<evidence type="ECO:0000313" key="4">
    <source>
        <dbReference type="Proteomes" id="UP001172728"/>
    </source>
</evidence>
<comment type="similarity">
    <text evidence="1">Belongs to the AB hydrolase superfamily.</text>
</comment>
<dbReference type="PANTHER" id="PTHR22946:SF0">
    <property type="entry name" value="DIENELACTONE HYDROLASE DOMAIN-CONTAINING PROTEIN"/>
    <property type="match status" value="1"/>
</dbReference>
<dbReference type="PANTHER" id="PTHR22946">
    <property type="entry name" value="DIENELACTONE HYDROLASE DOMAIN-CONTAINING PROTEIN-RELATED"/>
    <property type="match status" value="1"/>
</dbReference>
<comment type="caution">
    <text evidence="3">The sequence shown here is derived from an EMBL/GenBank/DDBJ whole genome shotgun (WGS) entry which is preliminary data.</text>
</comment>
<feature type="domain" description="Dienelactone hydrolase" evidence="2">
    <location>
        <begin position="18"/>
        <end position="239"/>
    </location>
</feature>
<reference evidence="3" key="1">
    <citation type="submission" date="2023-06" db="EMBL/GenBank/DDBJ databases">
        <title>Sysu t00192.</title>
        <authorList>
            <person name="Gao L."/>
            <person name="Fang B.-Z."/>
            <person name="Li W.-J."/>
        </authorList>
    </citation>
    <scope>NUCLEOTIDE SEQUENCE</scope>
    <source>
        <strain evidence="3">SYSU T00192</strain>
    </source>
</reference>